<keyword evidence="3" id="KW-0862">Zinc</keyword>
<organism evidence="6 7">
    <name type="scientific">Actinidia rufa</name>
    <dbReference type="NCBI Taxonomy" id="165716"/>
    <lineage>
        <taxon>Eukaryota</taxon>
        <taxon>Viridiplantae</taxon>
        <taxon>Streptophyta</taxon>
        <taxon>Embryophyta</taxon>
        <taxon>Tracheophyta</taxon>
        <taxon>Spermatophyta</taxon>
        <taxon>Magnoliopsida</taxon>
        <taxon>eudicotyledons</taxon>
        <taxon>Gunneridae</taxon>
        <taxon>Pentapetalae</taxon>
        <taxon>asterids</taxon>
        <taxon>Ericales</taxon>
        <taxon>Actinidiaceae</taxon>
        <taxon>Actinidia</taxon>
    </lineage>
</organism>
<comment type="caution">
    <text evidence="6">The sequence shown here is derived from an EMBL/GenBank/DDBJ whole genome shotgun (WGS) entry which is preliminary data.</text>
</comment>
<evidence type="ECO:0000313" key="7">
    <source>
        <dbReference type="Proteomes" id="UP000585474"/>
    </source>
</evidence>
<keyword evidence="7" id="KW-1185">Reference proteome</keyword>
<dbReference type="GO" id="GO:0006412">
    <property type="term" value="P:translation"/>
    <property type="evidence" value="ECO:0007669"/>
    <property type="project" value="InterPro"/>
</dbReference>
<keyword evidence="4" id="KW-0689">Ribosomal protein</keyword>
<comment type="similarity">
    <text evidence="2">Belongs to the eukaryotic ribosomal protein eS27 family.</text>
</comment>
<dbReference type="GO" id="GO:0005840">
    <property type="term" value="C:ribosome"/>
    <property type="evidence" value="ECO:0007669"/>
    <property type="project" value="UniProtKB-KW"/>
</dbReference>
<evidence type="ECO:0000256" key="4">
    <source>
        <dbReference type="ARBA" id="ARBA00022980"/>
    </source>
</evidence>
<evidence type="ECO:0000256" key="2">
    <source>
        <dbReference type="ARBA" id="ARBA00010919"/>
    </source>
</evidence>
<evidence type="ECO:0000256" key="3">
    <source>
        <dbReference type="ARBA" id="ARBA00022833"/>
    </source>
</evidence>
<proteinExistence type="inferred from homology"/>
<dbReference type="AlphaFoldDB" id="A0A7J0DKZ3"/>
<evidence type="ECO:0000256" key="5">
    <source>
        <dbReference type="ARBA" id="ARBA00023274"/>
    </source>
</evidence>
<dbReference type="Proteomes" id="UP000585474">
    <property type="component" value="Unassembled WGS sequence"/>
</dbReference>
<evidence type="ECO:0000313" key="6">
    <source>
        <dbReference type="EMBL" id="GFS37081.1"/>
    </source>
</evidence>
<dbReference type="InterPro" id="IPR000592">
    <property type="entry name" value="Ribosomal_eS27"/>
</dbReference>
<dbReference type="SUPFAM" id="SSF57829">
    <property type="entry name" value="Zn-binding ribosomal proteins"/>
    <property type="match status" value="1"/>
</dbReference>
<dbReference type="EMBL" id="BJWL01000270">
    <property type="protein sequence ID" value="GFS37081.1"/>
    <property type="molecule type" value="Genomic_DNA"/>
</dbReference>
<name>A0A7J0DKZ3_9ERIC</name>
<reference evidence="7" key="1">
    <citation type="submission" date="2019-07" db="EMBL/GenBank/DDBJ databases">
        <title>De Novo Assembly of kiwifruit Actinidia rufa.</title>
        <authorList>
            <person name="Sugita-Konishi S."/>
            <person name="Sato K."/>
            <person name="Mori E."/>
            <person name="Abe Y."/>
            <person name="Kisaki G."/>
            <person name="Hamano K."/>
            <person name="Suezawa K."/>
            <person name="Otani M."/>
            <person name="Fukuda T."/>
            <person name="Manabe T."/>
            <person name="Gomi K."/>
            <person name="Tabuchi M."/>
            <person name="Akimitsu K."/>
            <person name="Kataoka I."/>
        </authorList>
    </citation>
    <scope>NUCLEOTIDE SEQUENCE [LARGE SCALE GENOMIC DNA]</scope>
    <source>
        <strain evidence="7">cv. Fuchu</strain>
    </source>
</reference>
<dbReference type="InterPro" id="IPR023407">
    <property type="entry name" value="Ribosomal_eS27_Zn-bd_dom_sf"/>
</dbReference>
<protein>
    <submittedName>
        <fullName evidence="6">Uncharacterized protein</fullName>
    </submittedName>
</protein>
<dbReference type="GO" id="GO:1990904">
    <property type="term" value="C:ribonucleoprotein complex"/>
    <property type="evidence" value="ECO:0007669"/>
    <property type="project" value="UniProtKB-KW"/>
</dbReference>
<keyword evidence="5" id="KW-0687">Ribonucleoprotein</keyword>
<sequence length="265" mass="30460">MASIQASRSLIFWVTTGILTIQDFFLVWDADWVIVDTDFVLGQYFCDSAIRCRQIVENGEIVILQGQALQEELNWCWPLDELYYPKGPLALGLGEQPTVELLLHLGSGPWQQIRRPTQAREQKLSAGVRPLKIPSAYLPMMGEQPFYSWRMENRVRKHWCDSRTAKYGRKSRRYRSNNRKMTYGEQSVIIGDVKEKESHEDSPLRNGLCDNLIFILMKLSTSLIGEKENHLKCENCQTVLCQPTGGCARLTEGCSFRRKGHQSSR</sequence>
<comment type="cofactor">
    <cofactor evidence="1">
        <name>Zn(2+)</name>
        <dbReference type="ChEBI" id="CHEBI:29105"/>
    </cofactor>
</comment>
<dbReference type="Pfam" id="PF01667">
    <property type="entry name" value="Ribosomal_S27e"/>
    <property type="match status" value="1"/>
</dbReference>
<dbReference type="InterPro" id="IPR011332">
    <property type="entry name" value="Ribosomal_zn-bd"/>
</dbReference>
<accession>A0A7J0DKZ3</accession>
<dbReference type="GO" id="GO:0003735">
    <property type="term" value="F:structural constituent of ribosome"/>
    <property type="evidence" value="ECO:0007669"/>
    <property type="project" value="InterPro"/>
</dbReference>
<dbReference type="Gene3D" id="2.20.25.100">
    <property type="entry name" value="Zn-binding ribosomal proteins"/>
    <property type="match status" value="1"/>
</dbReference>
<gene>
    <name evidence="6" type="ORF">Acr_00g0049680</name>
</gene>
<evidence type="ECO:0000256" key="1">
    <source>
        <dbReference type="ARBA" id="ARBA00001947"/>
    </source>
</evidence>